<comment type="caution">
    <text evidence="3">The sequence shown here is derived from an EMBL/GenBank/DDBJ whole genome shotgun (WGS) entry which is preliminary data.</text>
</comment>
<evidence type="ECO:0000256" key="1">
    <source>
        <dbReference type="SAM" id="MobiDB-lite"/>
    </source>
</evidence>
<evidence type="ECO:0000313" key="4">
    <source>
        <dbReference type="Proteomes" id="UP001320420"/>
    </source>
</evidence>
<feature type="region of interest" description="Disordered" evidence="1">
    <location>
        <begin position="1"/>
        <end position="90"/>
    </location>
</feature>
<gene>
    <name evidence="3" type="ORF">SLS62_003984</name>
</gene>
<reference evidence="3 4" key="1">
    <citation type="submission" date="2024-02" db="EMBL/GenBank/DDBJ databases">
        <title>De novo assembly and annotation of 12 fungi associated with fruit tree decline syndrome in Ontario, Canada.</title>
        <authorList>
            <person name="Sulman M."/>
            <person name="Ellouze W."/>
            <person name="Ilyukhin E."/>
        </authorList>
    </citation>
    <scope>NUCLEOTIDE SEQUENCE [LARGE SCALE GENOMIC DNA]</scope>
    <source>
        <strain evidence="3 4">M11/M66-122</strain>
    </source>
</reference>
<organism evidence="3 4">
    <name type="scientific">Diatrype stigma</name>
    <dbReference type="NCBI Taxonomy" id="117547"/>
    <lineage>
        <taxon>Eukaryota</taxon>
        <taxon>Fungi</taxon>
        <taxon>Dikarya</taxon>
        <taxon>Ascomycota</taxon>
        <taxon>Pezizomycotina</taxon>
        <taxon>Sordariomycetes</taxon>
        <taxon>Xylariomycetidae</taxon>
        <taxon>Xylariales</taxon>
        <taxon>Diatrypaceae</taxon>
        <taxon>Diatrype</taxon>
    </lineage>
</organism>
<sequence length="286" mass="29499">MSLSGESTASSVPSSLSSSAELRRRPAVADAPGKMHDTLEPSTRSSSPPPLPSSSSPQQSREEEATASTASAGWDGAPPPSPPPPSSSPLSWTARNQWIVYAIASGGCAAFNGVFAKLTTNGLTTHIARGISGVLGLTASQGVIEVVVRCIFFGLNIVFNGVMWTLFTQALSKGHSTTQVSIMNTSTNFMITALLGLAIFAESLPPLWWLGAAMLVAGNVIVGRKGEGTSPGGDEVTGDSRDRLLGSTAPEAGDSSLRQGYGTLPQDEDGRKEDEDATTAAIAAHS</sequence>
<keyword evidence="2" id="KW-0472">Membrane</keyword>
<dbReference type="InterPro" id="IPR039632">
    <property type="entry name" value="TMEM42"/>
</dbReference>
<protein>
    <recommendedName>
        <fullName evidence="5">Transmembrane protein 42</fullName>
    </recommendedName>
</protein>
<dbReference type="PANTHER" id="PTHR31965">
    <property type="entry name" value="TRANSMEMBRANE PROTEIN 42"/>
    <property type="match status" value="1"/>
</dbReference>
<keyword evidence="4" id="KW-1185">Reference proteome</keyword>
<dbReference type="InterPro" id="IPR037185">
    <property type="entry name" value="EmrE-like"/>
</dbReference>
<evidence type="ECO:0000256" key="2">
    <source>
        <dbReference type="SAM" id="Phobius"/>
    </source>
</evidence>
<dbReference type="Proteomes" id="UP001320420">
    <property type="component" value="Unassembled WGS sequence"/>
</dbReference>
<evidence type="ECO:0008006" key="5">
    <source>
        <dbReference type="Google" id="ProtNLM"/>
    </source>
</evidence>
<dbReference type="EMBL" id="JAKJXP020000023">
    <property type="protein sequence ID" value="KAK7754138.1"/>
    <property type="molecule type" value="Genomic_DNA"/>
</dbReference>
<feature type="transmembrane region" description="Helical" evidence="2">
    <location>
        <begin position="98"/>
        <end position="116"/>
    </location>
</feature>
<feature type="compositionally biased region" description="Low complexity" evidence="1">
    <location>
        <begin position="7"/>
        <end position="19"/>
    </location>
</feature>
<evidence type="ECO:0000313" key="3">
    <source>
        <dbReference type="EMBL" id="KAK7754138.1"/>
    </source>
</evidence>
<keyword evidence="2" id="KW-1133">Transmembrane helix</keyword>
<name>A0AAN9UU88_9PEZI</name>
<accession>A0AAN9UU88</accession>
<proteinExistence type="predicted"/>
<feature type="region of interest" description="Disordered" evidence="1">
    <location>
        <begin position="226"/>
        <end position="286"/>
    </location>
</feature>
<dbReference type="SUPFAM" id="SSF103481">
    <property type="entry name" value="Multidrug resistance efflux transporter EmrE"/>
    <property type="match status" value="1"/>
</dbReference>
<feature type="compositionally biased region" description="Pro residues" evidence="1">
    <location>
        <begin position="77"/>
        <end position="87"/>
    </location>
</feature>
<dbReference type="PANTHER" id="PTHR31965:SF1">
    <property type="entry name" value="TRANSMEMBRANE PROTEIN 42"/>
    <property type="match status" value="1"/>
</dbReference>
<keyword evidence="2" id="KW-0812">Transmembrane</keyword>
<dbReference type="AlphaFoldDB" id="A0AAN9UU88"/>
<feature type="transmembrane region" description="Helical" evidence="2">
    <location>
        <begin position="180"/>
        <end position="201"/>
    </location>
</feature>
<feature type="transmembrane region" description="Helical" evidence="2">
    <location>
        <begin position="146"/>
        <end position="168"/>
    </location>
</feature>